<dbReference type="Pfam" id="PF02749">
    <property type="entry name" value="QRPTase_N"/>
    <property type="match status" value="1"/>
</dbReference>
<dbReference type="InterPro" id="IPR037128">
    <property type="entry name" value="Quinolinate_PRibosylTase_N_sf"/>
</dbReference>
<dbReference type="SUPFAM" id="SSF51690">
    <property type="entry name" value="Nicotinate/Quinolinate PRTase C-terminal domain-like"/>
    <property type="match status" value="1"/>
</dbReference>
<dbReference type="GO" id="GO:0004514">
    <property type="term" value="F:nicotinate-nucleotide diphosphorylase (carboxylating) activity"/>
    <property type="evidence" value="ECO:0007669"/>
    <property type="project" value="UniProtKB-EC"/>
</dbReference>
<evidence type="ECO:0000259" key="15">
    <source>
        <dbReference type="Pfam" id="PF02749"/>
    </source>
</evidence>
<dbReference type="GO" id="GO:0005737">
    <property type="term" value="C:cytoplasm"/>
    <property type="evidence" value="ECO:0007669"/>
    <property type="project" value="TreeGrafter"/>
</dbReference>
<dbReference type="UniPathway" id="UPA00253">
    <property type="reaction ID" value="UER00331"/>
</dbReference>
<dbReference type="CDD" id="cd01572">
    <property type="entry name" value="QPRTase"/>
    <property type="match status" value="1"/>
</dbReference>
<dbReference type="Proteomes" id="UP000276055">
    <property type="component" value="Unassembled WGS sequence"/>
</dbReference>
<dbReference type="Pfam" id="PF01729">
    <property type="entry name" value="QRPTase_C"/>
    <property type="match status" value="1"/>
</dbReference>
<feature type="domain" description="Quinolinate phosphoribosyl transferase N-terminal" evidence="15">
    <location>
        <begin position="42"/>
        <end position="127"/>
    </location>
</feature>
<evidence type="ECO:0000313" key="16">
    <source>
        <dbReference type="EMBL" id="RKR18607.1"/>
    </source>
</evidence>
<feature type="domain" description="Quinolinate phosphoribosyl transferase C-terminal" evidence="14">
    <location>
        <begin position="129"/>
        <end position="299"/>
    </location>
</feature>
<accession>A0A495ERF3</accession>
<evidence type="ECO:0000313" key="17">
    <source>
        <dbReference type="Proteomes" id="UP000276055"/>
    </source>
</evidence>
<dbReference type="AlphaFoldDB" id="A0A495ERF3"/>
<evidence type="ECO:0000256" key="6">
    <source>
        <dbReference type="ARBA" id="ARBA00020990"/>
    </source>
</evidence>
<dbReference type="GO" id="GO:0034213">
    <property type="term" value="P:quinolinate catabolic process"/>
    <property type="evidence" value="ECO:0007669"/>
    <property type="project" value="TreeGrafter"/>
</dbReference>
<organism evidence="16 17">
    <name type="scientific">Arthrobacter oryzae</name>
    <dbReference type="NCBI Taxonomy" id="409290"/>
    <lineage>
        <taxon>Bacteria</taxon>
        <taxon>Bacillati</taxon>
        <taxon>Actinomycetota</taxon>
        <taxon>Actinomycetes</taxon>
        <taxon>Micrococcales</taxon>
        <taxon>Micrococcaceae</taxon>
        <taxon>Arthrobacter</taxon>
    </lineage>
</organism>
<comment type="function">
    <text evidence="1">Involved in the catabolism of quinolinic acid (QA).</text>
</comment>
<dbReference type="InterPro" id="IPR036068">
    <property type="entry name" value="Nicotinate_pribotase-like_C"/>
</dbReference>
<evidence type="ECO:0000256" key="9">
    <source>
        <dbReference type="ARBA" id="ARBA00022679"/>
    </source>
</evidence>
<dbReference type="EMBL" id="RBIR01000006">
    <property type="protein sequence ID" value="RKR18607.1"/>
    <property type="molecule type" value="Genomic_DNA"/>
</dbReference>
<keyword evidence="7" id="KW-0662">Pyridine nucleotide biosynthesis</keyword>
<dbReference type="InterPro" id="IPR013785">
    <property type="entry name" value="Aldolase_TIM"/>
</dbReference>
<dbReference type="InterPro" id="IPR022412">
    <property type="entry name" value="Quinolinate_PRibosylTrfase_N"/>
</dbReference>
<dbReference type="InterPro" id="IPR004393">
    <property type="entry name" value="NadC"/>
</dbReference>
<proteinExistence type="inferred from homology"/>
<evidence type="ECO:0000256" key="12">
    <source>
        <dbReference type="ARBA" id="ARBA00069173"/>
    </source>
</evidence>
<evidence type="ECO:0000256" key="4">
    <source>
        <dbReference type="ARBA" id="ARBA00011218"/>
    </source>
</evidence>
<reference evidence="16 17" key="1">
    <citation type="submission" date="2018-10" db="EMBL/GenBank/DDBJ databases">
        <title>Genomic Encyclopedia of Type Strains, Phase IV (KMG-IV): sequencing the most valuable type-strain genomes for metagenomic binning, comparative biology and taxonomic classification.</title>
        <authorList>
            <person name="Goeker M."/>
        </authorList>
    </citation>
    <scope>NUCLEOTIDE SEQUENCE [LARGE SCALE GENOMIC DNA]</scope>
    <source>
        <strain evidence="16 17">DSM 25586</strain>
    </source>
</reference>
<dbReference type="Gene3D" id="3.20.20.70">
    <property type="entry name" value="Aldolase class I"/>
    <property type="match status" value="1"/>
</dbReference>
<evidence type="ECO:0000256" key="3">
    <source>
        <dbReference type="ARBA" id="ARBA00009400"/>
    </source>
</evidence>
<dbReference type="PANTHER" id="PTHR32179:SF3">
    <property type="entry name" value="NICOTINATE-NUCLEOTIDE PYROPHOSPHORYLASE [CARBOXYLATING]"/>
    <property type="match status" value="1"/>
</dbReference>
<dbReference type="FunFam" id="3.90.1170.20:FF:000001">
    <property type="entry name" value="Nicotinate-nucleotide diphosphorylase (Carboxylating)"/>
    <property type="match status" value="1"/>
</dbReference>
<evidence type="ECO:0000256" key="2">
    <source>
        <dbReference type="ARBA" id="ARBA00004893"/>
    </source>
</evidence>
<dbReference type="EC" id="2.4.2.19" evidence="5"/>
<dbReference type="InterPro" id="IPR002638">
    <property type="entry name" value="Quinolinate_PRibosylTrfase_C"/>
</dbReference>
<dbReference type="Gene3D" id="3.90.1170.20">
    <property type="entry name" value="Quinolinate phosphoribosyl transferase, N-terminal domain"/>
    <property type="match status" value="1"/>
</dbReference>
<comment type="caution">
    <text evidence="16">The sequence shown here is derived from an EMBL/GenBank/DDBJ whole genome shotgun (WGS) entry which is preliminary data.</text>
</comment>
<dbReference type="NCBIfam" id="TIGR00078">
    <property type="entry name" value="nadC"/>
    <property type="match status" value="1"/>
</dbReference>
<dbReference type="PANTHER" id="PTHR32179">
    <property type="entry name" value="NICOTINATE-NUCLEOTIDE PYROPHOSPHORYLASE [CARBOXYLATING]"/>
    <property type="match status" value="1"/>
</dbReference>
<keyword evidence="8 13" id="KW-0328">Glycosyltransferase</keyword>
<sequence length="329" mass="33273">MTATAAPQTVPSRTAALAGSLPESAVLAVLRAALQEDAPYGDITSQTLIPAHARATAVLNARVPGVLSGGEVFAAAMKLTDPAAVVELLVRDGEAFAAGTALARVTGNARAVLLAERVGLNLVQRMSAIATKTAEFVALVDGTGARITDTRKTTPGLRVLERYAVRCGGGANHRFSLSDAVLAKDNHLAVLTGGDPAKLTAVLLAAKAQLGHTTHFEVEVDTMEQIEPVLAAGVDTIMLDNFSPAELAAGVRLVDGRARVEASGNVSLATVADIASAGVDVISIGGLTHSVTALDLGLDIDLAAGPDADPEVEFSGAAAGRPGTDPTAG</sequence>
<evidence type="ECO:0000256" key="10">
    <source>
        <dbReference type="ARBA" id="ARBA00033102"/>
    </source>
</evidence>
<dbReference type="RefSeq" id="WP_120954468.1">
    <property type="nucleotide sequence ID" value="NZ_RBIR01000006.1"/>
</dbReference>
<dbReference type="SUPFAM" id="SSF54675">
    <property type="entry name" value="Nicotinate/Quinolinate PRTase N-terminal domain-like"/>
    <property type="match status" value="1"/>
</dbReference>
<comment type="similarity">
    <text evidence="3 13">Belongs to the NadC/ModD family.</text>
</comment>
<comment type="catalytic activity">
    <reaction evidence="11">
        <text>nicotinate beta-D-ribonucleotide + CO2 + diphosphate = quinolinate + 5-phospho-alpha-D-ribose 1-diphosphate + 2 H(+)</text>
        <dbReference type="Rhea" id="RHEA:12733"/>
        <dbReference type="ChEBI" id="CHEBI:15378"/>
        <dbReference type="ChEBI" id="CHEBI:16526"/>
        <dbReference type="ChEBI" id="CHEBI:29959"/>
        <dbReference type="ChEBI" id="CHEBI:33019"/>
        <dbReference type="ChEBI" id="CHEBI:57502"/>
        <dbReference type="ChEBI" id="CHEBI:58017"/>
        <dbReference type="EC" id="2.4.2.19"/>
    </reaction>
</comment>
<name>A0A495ERF3_9MICC</name>
<dbReference type="InterPro" id="IPR027277">
    <property type="entry name" value="NadC/ModD"/>
</dbReference>
<evidence type="ECO:0000256" key="7">
    <source>
        <dbReference type="ARBA" id="ARBA00022642"/>
    </source>
</evidence>
<evidence type="ECO:0000256" key="8">
    <source>
        <dbReference type="ARBA" id="ARBA00022676"/>
    </source>
</evidence>
<evidence type="ECO:0000259" key="14">
    <source>
        <dbReference type="Pfam" id="PF01729"/>
    </source>
</evidence>
<keyword evidence="9 13" id="KW-0808">Transferase</keyword>
<comment type="pathway">
    <text evidence="2">Cofactor biosynthesis; NAD(+) biosynthesis; nicotinate D-ribonucleotide from quinolinate: step 1/1.</text>
</comment>
<dbReference type="PIRSF" id="PIRSF006250">
    <property type="entry name" value="NadC_ModD"/>
    <property type="match status" value="1"/>
</dbReference>
<dbReference type="OrthoDB" id="9782546at2"/>
<dbReference type="FunFam" id="3.20.20.70:FF:000030">
    <property type="entry name" value="Nicotinate-nucleotide pyrophosphorylase, carboxylating"/>
    <property type="match status" value="1"/>
</dbReference>
<evidence type="ECO:0000256" key="5">
    <source>
        <dbReference type="ARBA" id="ARBA00011944"/>
    </source>
</evidence>
<dbReference type="GO" id="GO:0009435">
    <property type="term" value="P:NAD+ biosynthetic process"/>
    <property type="evidence" value="ECO:0007669"/>
    <property type="project" value="UniProtKB-UniPathway"/>
</dbReference>
<evidence type="ECO:0000256" key="1">
    <source>
        <dbReference type="ARBA" id="ARBA00003237"/>
    </source>
</evidence>
<evidence type="ECO:0000256" key="11">
    <source>
        <dbReference type="ARBA" id="ARBA00047445"/>
    </source>
</evidence>
<comment type="subunit">
    <text evidence="4">Hexamer formed by 3 homodimers.</text>
</comment>
<evidence type="ECO:0000256" key="13">
    <source>
        <dbReference type="PIRNR" id="PIRNR006250"/>
    </source>
</evidence>
<protein>
    <recommendedName>
        <fullName evidence="6">Nicotinate-nucleotide pyrophosphorylase [carboxylating]</fullName>
        <ecNumber evidence="5">2.4.2.19</ecNumber>
    </recommendedName>
    <alternativeName>
        <fullName evidence="12">Probable nicotinate-nucleotide pyrophosphorylase [carboxylating]</fullName>
    </alternativeName>
    <alternativeName>
        <fullName evidence="10">Quinolinate phosphoribosyltransferase [decarboxylating]</fullName>
    </alternativeName>
</protein>
<gene>
    <name evidence="16" type="ORF">C8D78_2802</name>
</gene>